<comment type="caution">
    <text evidence="1">The sequence shown here is derived from an EMBL/GenBank/DDBJ whole genome shotgun (WGS) entry which is preliminary data.</text>
</comment>
<reference evidence="1 2" key="1">
    <citation type="journal article" date="2015" name="Nature">
        <title>rRNA introns, odd ribosomes, and small enigmatic genomes across a large radiation of phyla.</title>
        <authorList>
            <person name="Brown C.T."/>
            <person name="Hug L.A."/>
            <person name="Thomas B.C."/>
            <person name="Sharon I."/>
            <person name="Castelle C.J."/>
            <person name="Singh A."/>
            <person name="Wilkins M.J."/>
            <person name="Williams K.H."/>
            <person name="Banfield J.F."/>
        </authorList>
    </citation>
    <scope>NUCLEOTIDE SEQUENCE [LARGE SCALE GENOMIC DNA]</scope>
</reference>
<organism evidence="1 2">
    <name type="scientific">Candidatus Amesbacteria bacterium GW2011_GWA2_47_11</name>
    <dbReference type="NCBI Taxonomy" id="1618357"/>
    <lineage>
        <taxon>Bacteria</taxon>
        <taxon>Candidatus Amesiibacteriota</taxon>
    </lineage>
</organism>
<evidence type="ECO:0000313" key="2">
    <source>
        <dbReference type="Proteomes" id="UP000034607"/>
    </source>
</evidence>
<gene>
    <name evidence="1" type="ORF">UX78_C0005G0051</name>
</gene>
<evidence type="ECO:0000313" key="1">
    <source>
        <dbReference type="EMBL" id="KKU56635.1"/>
    </source>
</evidence>
<dbReference type="EMBL" id="LCNM01000005">
    <property type="protein sequence ID" value="KKU56635.1"/>
    <property type="molecule type" value="Genomic_DNA"/>
</dbReference>
<proteinExistence type="predicted"/>
<name>A0A0G1UG13_9BACT</name>
<accession>A0A0G1UG13</accession>
<protein>
    <submittedName>
        <fullName evidence="1">Uncharacterized protein</fullName>
    </submittedName>
</protein>
<sequence length="179" mass="19039">MADVFVNNFGLDTVFELMGDEGMAQVIDFGVFEAGLFEIPVNTGPDVSDQKRAAGFGDKEVGIIHFGTKAEIVIDSGDGRTIQEYVPGGIIFQGLDVKFGFFDIFKVEIGQLGDTDSGLEEKFDDGTDSDVQAGGVAQSADFSRGEEAGGQSLVFGVGKRVGGVLGYKLLIVEEFEEGF</sequence>
<dbReference type="AlphaFoldDB" id="A0A0G1UG13"/>
<dbReference type="Proteomes" id="UP000034607">
    <property type="component" value="Unassembled WGS sequence"/>
</dbReference>